<name>A0ABV4GSW6_9BRAD</name>
<gene>
    <name evidence="2" type="ORF">ABH992_006406</name>
</gene>
<proteinExistence type="predicted"/>
<comment type="caution">
    <text evidence="2">The sequence shown here is derived from an EMBL/GenBank/DDBJ whole genome shotgun (WGS) entry which is preliminary data.</text>
</comment>
<feature type="transmembrane region" description="Helical" evidence="1">
    <location>
        <begin position="72"/>
        <end position="91"/>
    </location>
</feature>
<evidence type="ECO:0008006" key="4">
    <source>
        <dbReference type="Google" id="ProtNLM"/>
    </source>
</evidence>
<accession>A0ABV4GSW6</accession>
<evidence type="ECO:0000313" key="3">
    <source>
        <dbReference type="Proteomes" id="UP001565474"/>
    </source>
</evidence>
<keyword evidence="3" id="KW-1185">Reference proteome</keyword>
<dbReference type="EMBL" id="JBGBZN010000002">
    <property type="protein sequence ID" value="MEY9474007.1"/>
    <property type="molecule type" value="Genomic_DNA"/>
</dbReference>
<sequence>MDKLRATPFTAGLLRLLAESLQDGEQVVWHGQPDAIANAIMWRFLWWIGFPWLLLTVIAVSNDWIDQATQPLAMIGVGMIAAPFVMLLQDLQTLYVITDRRALIVRTAWSRRSVTATSFDAMDEVFEILDIGGGVGHLNFASGRSTRSPDTDYTGRYGFRCVRDAPRIRDILDHARRTREELRLPRVLQGAKLKIVALVRTHPDFPDSRKSLQVIPACFRGSTS</sequence>
<evidence type="ECO:0000313" key="2">
    <source>
        <dbReference type="EMBL" id="MEY9474007.1"/>
    </source>
</evidence>
<reference evidence="2 3" key="1">
    <citation type="submission" date="2024-07" db="EMBL/GenBank/DDBJ databases">
        <title>Genomic Encyclopedia of Type Strains, Phase V (KMG-V): Genome sequencing to study the core and pangenomes of soil and plant-associated prokaryotes.</title>
        <authorList>
            <person name="Whitman W."/>
        </authorList>
    </citation>
    <scope>NUCLEOTIDE SEQUENCE [LARGE SCALE GENOMIC DNA]</scope>
    <source>
        <strain evidence="2 3">USDA 222</strain>
    </source>
</reference>
<feature type="transmembrane region" description="Helical" evidence="1">
    <location>
        <begin position="42"/>
        <end position="60"/>
    </location>
</feature>
<keyword evidence="1" id="KW-0812">Transmembrane</keyword>
<evidence type="ECO:0000256" key="1">
    <source>
        <dbReference type="SAM" id="Phobius"/>
    </source>
</evidence>
<dbReference type="Proteomes" id="UP001565474">
    <property type="component" value="Unassembled WGS sequence"/>
</dbReference>
<keyword evidence="1" id="KW-1133">Transmembrane helix</keyword>
<organism evidence="2 3">
    <name type="scientific">Bradyrhizobium yuanmingense</name>
    <dbReference type="NCBI Taxonomy" id="108015"/>
    <lineage>
        <taxon>Bacteria</taxon>
        <taxon>Pseudomonadati</taxon>
        <taxon>Pseudomonadota</taxon>
        <taxon>Alphaproteobacteria</taxon>
        <taxon>Hyphomicrobiales</taxon>
        <taxon>Nitrobacteraceae</taxon>
        <taxon>Bradyrhizobium</taxon>
    </lineage>
</organism>
<dbReference type="RefSeq" id="WP_225130794.1">
    <property type="nucleotide sequence ID" value="NZ_JBGBYD010000002.1"/>
</dbReference>
<keyword evidence="1" id="KW-0472">Membrane</keyword>
<protein>
    <recommendedName>
        <fullName evidence="4">PH domain-containing protein</fullName>
    </recommendedName>
</protein>